<dbReference type="Pfam" id="PF00126">
    <property type="entry name" value="HTH_1"/>
    <property type="match status" value="1"/>
</dbReference>
<name>A0A0U4VPT6_9PSED</name>
<dbReference type="KEGG" id="por:APT59_12995"/>
<dbReference type="SUPFAM" id="SSF53850">
    <property type="entry name" value="Periplasmic binding protein-like II"/>
    <property type="match status" value="1"/>
</dbReference>
<evidence type="ECO:0000313" key="7">
    <source>
        <dbReference type="Proteomes" id="UP000064137"/>
    </source>
</evidence>
<dbReference type="CDD" id="cd08451">
    <property type="entry name" value="PBP2_BudR"/>
    <property type="match status" value="1"/>
</dbReference>
<dbReference type="Pfam" id="PF03466">
    <property type="entry name" value="LysR_substrate"/>
    <property type="match status" value="1"/>
</dbReference>
<comment type="similarity">
    <text evidence="1">Belongs to the LysR transcriptional regulatory family.</text>
</comment>
<evidence type="ECO:0000256" key="3">
    <source>
        <dbReference type="ARBA" id="ARBA00023125"/>
    </source>
</evidence>
<dbReference type="InterPro" id="IPR037410">
    <property type="entry name" value="BudR_PBP2"/>
</dbReference>
<evidence type="ECO:0000256" key="4">
    <source>
        <dbReference type="ARBA" id="ARBA00023163"/>
    </source>
</evidence>
<dbReference type="PANTHER" id="PTHR30346:SF30">
    <property type="entry name" value="SMALL NEUTRAL PROTEASE REGULATORY PROTEIN"/>
    <property type="match status" value="1"/>
</dbReference>
<dbReference type="RefSeq" id="WP_059315233.1">
    <property type="nucleotide sequence ID" value="NZ_CP013987.1"/>
</dbReference>
<dbReference type="Proteomes" id="UP000064137">
    <property type="component" value="Chromosome"/>
</dbReference>
<dbReference type="Gene3D" id="1.10.10.10">
    <property type="entry name" value="Winged helix-like DNA-binding domain superfamily/Winged helix DNA-binding domain"/>
    <property type="match status" value="1"/>
</dbReference>
<dbReference type="InterPro" id="IPR000847">
    <property type="entry name" value="LysR_HTH_N"/>
</dbReference>
<evidence type="ECO:0000313" key="6">
    <source>
        <dbReference type="EMBL" id="ALZ85063.1"/>
    </source>
</evidence>
<dbReference type="FunFam" id="1.10.10.10:FF:000001">
    <property type="entry name" value="LysR family transcriptional regulator"/>
    <property type="match status" value="1"/>
</dbReference>
<dbReference type="SUPFAM" id="SSF46785">
    <property type="entry name" value="Winged helix' DNA-binding domain"/>
    <property type="match status" value="1"/>
</dbReference>
<dbReference type="InterPro" id="IPR036390">
    <property type="entry name" value="WH_DNA-bd_sf"/>
</dbReference>
<dbReference type="GO" id="GO:0003677">
    <property type="term" value="F:DNA binding"/>
    <property type="evidence" value="ECO:0007669"/>
    <property type="project" value="UniProtKB-KW"/>
</dbReference>
<dbReference type="GO" id="GO:0032993">
    <property type="term" value="C:protein-DNA complex"/>
    <property type="evidence" value="ECO:0007669"/>
    <property type="project" value="TreeGrafter"/>
</dbReference>
<evidence type="ECO:0000256" key="2">
    <source>
        <dbReference type="ARBA" id="ARBA00023015"/>
    </source>
</evidence>
<dbReference type="GO" id="GO:0003700">
    <property type="term" value="F:DNA-binding transcription factor activity"/>
    <property type="evidence" value="ECO:0007669"/>
    <property type="project" value="InterPro"/>
</dbReference>
<feature type="domain" description="HTH lysR-type" evidence="5">
    <location>
        <begin position="1"/>
        <end position="58"/>
    </location>
</feature>
<dbReference type="InterPro" id="IPR005119">
    <property type="entry name" value="LysR_subst-bd"/>
</dbReference>
<evidence type="ECO:0000256" key="1">
    <source>
        <dbReference type="ARBA" id="ARBA00009437"/>
    </source>
</evidence>
<keyword evidence="3" id="KW-0238">DNA-binding</keyword>
<dbReference type="PRINTS" id="PR00039">
    <property type="entry name" value="HTHLYSR"/>
</dbReference>
<dbReference type="AlphaFoldDB" id="A0A0U4VPT6"/>
<dbReference type="PANTHER" id="PTHR30346">
    <property type="entry name" value="TRANSCRIPTIONAL DUAL REGULATOR HCAR-RELATED"/>
    <property type="match status" value="1"/>
</dbReference>
<accession>A0A0U4VPT6</accession>
<sequence>MELRHLRYFVTVAEEQHFTRAAARLNMQQPPLSQQIRALEDELGFALFLRHPKGVALTAGGAAFLLEARDILARVGQGAHRAARVARGIDGTLALGFTSSAAAHALIPRIIRAYRESYPDVEIAIAEDNAQGLTQRVAEGRLDIGILRAPVSAPEGVTYHRLLNEAMLLALPSNHRLIAGIGEEALESLERRGLPLATLADEHFILVRKPGAPGMYANLLDACRHAGFEPWVAFEVDRMLTNLSLVAAGAGLSAVPASMTELHRSSIFYCPILDARPRLAAPITLACRAFNPSPALQNFIALARQLAGRPQRRDRG</sequence>
<keyword evidence="4" id="KW-0804">Transcription</keyword>
<organism evidence="6 7">
    <name type="scientific">Pseudomonas oryzihabitans</name>
    <dbReference type="NCBI Taxonomy" id="47885"/>
    <lineage>
        <taxon>Bacteria</taxon>
        <taxon>Pseudomonadati</taxon>
        <taxon>Pseudomonadota</taxon>
        <taxon>Gammaproteobacteria</taxon>
        <taxon>Pseudomonadales</taxon>
        <taxon>Pseudomonadaceae</taxon>
        <taxon>Pseudomonas</taxon>
    </lineage>
</organism>
<evidence type="ECO:0000259" key="5">
    <source>
        <dbReference type="PROSITE" id="PS50931"/>
    </source>
</evidence>
<keyword evidence="2" id="KW-0805">Transcription regulation</keyword>
<protein>
    <submittedName>
        <fullName evidence="6">LysR family transcriptional regulator</fullName>
    </submittedName>
</protein>
<proteinExistence type="inferred from homology"/>
<dbReference type="OrthoDB" id="5289754at2"/>
<reference evidence="6 7" key="1">
    <citation type="submission" date="2016-01" db="EMBL/GenBank/DDBJ databases">
        <title>Annotation of Pseudomonas oryzihabitans USDA-ARS-USMARC-56511.</title>
        <authorList>
            <person name="Harhay G.P."/>
            <person name="Harhay D.M."/>
            <person name="Smith T.P.L."/>
            <person name="Bono J.L."/>
            <person name="Heaton M.P."/>
            <person name="Clawson M.L."/>
            <person name="Chitko-Mckown C.G."/>
            <person name="Capik S.F."/>
            <person name="DeDonder K.D."/>
            <person name="Apley M.D."/>
            <person name="Lubbers B.V."/>
            <person name="White B.J."/>
            <person name="Larson R.L."/>
        </authorList>
    </citation>
    <scope>NUCLEOTIDE SEQUENCE [LARGE SCALE GENOMIC DNA]</scope>
    <source>
        <strain evidence="6 7">USDA-ARS-USMARC-56511</strain>
    </source>
</reference>
<gene>
    <name evidence="6" type="ORF">APT59_12995</name>
</gene>
<dbReference type="EMBL" id="CP013987">
    <property type="protein sequence ID" value="ALZ85063.1"/>
    <property type="molecule type" value="Genomic_DNA"/>
</dbReference>
<dbReference type="InterPro" id="IPR036388">
    <property type="entry name" value="WH-like_DNA-bd_sf"/>
</dbReference>
<dbReference type="PROSITE" id="PS50931">
    <property type="entry name" value="HTH_LYSR"/>
    <property type="match status" value="1"/>
</dbReference>
<dbReference type="Gene3D" id="3.40.190.10">
    <property type="entry name" value="Periplasmic binding protein-like II"/>
    <property type="match status" value="2"/>
</dbReference>